<dbReference type="PANTHER" id="PTHR37690">
    <property type="entry name" value="CHORISMATE DEHYDRATASE"/>
    <property type="match status" value="1"/>
</dbReference>
<keyword evidence="3 4" id="KW-0456">Lyase</keyword>
<dbReference type="RefSeq" id="WP_015773002.1">
    <property type="nucleotide sequence ID" value="NC_013173.1"/>
</dbReference>
<comment type="similarity">
    <text evidence="4">Belongs to the MqnA/MqnD family. MqnA subfamily.</text>
</comment>
<dbReference type="GO" id="GO:0009234">
    <property type="term" value="P:menaquinone biosynthetic process"/>
    <property type="evidence" value="ECO:0007669"/>
    <property type="project" value="UniProtKB-UniRule"/>
</dbReference>
<comment type="function">
    <text evidence="4">Catalyzes the dehydration of chorismate into 3-[(1-carboxyvinyl)oxy]benzoate, a step in the biosynthesis of menaquinone (MK, vitamin K2).</text>
</comment>
<protein>
    <recommendedName>
        <fullName evidence="4">Chorismate dehydratase</fullName>
        <ecNumber evidence="4">4.2.1.151</ecNumber>
    </recommendedName>
    <alternativeName>
        <fullName evidence="4">Menaquinone biosynthetic enzyme MqnA</fullName>
    </alternativeName>
</protein>
<gene>
    <name evidence="4" type="primary">mqnA</name>
    <name evidence="5" type="ordered locus">Dbac_0783</name>
</gene>
<reference evidence="5 6" key="1">
    <citation type="journal article" date="2009" name="Stand. Genomic Sci.">
        <title>Complete genome sequence of Desulfomicrobium baculatum type strain (X).</title>
        <authorList>
            <person name="Copeland A."/>
            <person name="Spring S."/>
            <person name="Goker M."/>
            <person name="Schneider S."/>
            <person name="Lapidus A."/>
            <person name="Del Rio T.G."/>
            <person name="Tice H."/>
            <person name="Cheng J.F."/>
            <person name="Chen F."/>
            <person name="Nolan M."/>
            <person name="Bruce D."/>
            <person name="Goodwin L."/>
            <person name="Pitluck S."/>
            <person name="Ivanova N."/>
            <person name="Mavrommatis K."/>
            <person name="Ovchinnikova G."/>
            <person name="Pati A."/>
            <person name="Chen A."/>
            <person name="Palaniappan K."/>
            <person name="Land M."/>
            <person name="Hauser L."/>
            <person name="Chang Y.J."/>
            <person name="Jeffries C.C."/>
            <person name="Meincke L."/>
            <person name="Sims D."/>
            <person name="Brettin T."/>
            <person name="Detter J.C."/>
            <person name="Han C."/>
            <person name="Chain P."/>
            <person name="Bristow J."/>
            <person name="Eisen J.A."/>
            <person name="Markowitz V."/>
            <person name="Hugenholtz P."/>
            <person name="Kyrpides N.C."/>
            <person name="Klenk H.P."/>
            <person name="Lucas S."/>
        </authorList>
    </citation>
    <scope>NUCLEOTIDE SEQUENCE [LARGE SCALE GENOMIC DNA]</scope>
    <source>
        <strain evidence="6">DSM 4028 / VKM B-1378 / X</strain>
    </source>
</reference>
<evidence type="ECO:0000313" key="5">
    <source>
        <dbReference type="EMBL" id="ACU88902.1"/>
    </source>
</evidence>
<dbReference type="InterPro" id="IPR003773">
    <property type="entry name" value="Menaquinone_biosynth"/>
</dbReference>
<dbReference type="SUPFAM" id="SSF53850">
    <property type="entry name" value="Periplasmic binding protein-like II"/>
    <property type="match status" value="1"/>
</dbReference>
<dbReference type="STRING" id="525897.Dbac_0783"/>
<dbReference type="KEGG" id="dba:Dbac_0783"/>
<proteinExistence type="inferred from homology"/>
<sequence>MTLQIGRIDYLNMWHIFQLLADMCPEGPDFHYQPGHPSQLNDALATGGLDISPSSSFEYLLHAERYELLPGASICAQAEVQSVLFLSPAPLDELPAWLARHPGPVCLTGASATSTALLKVLWSQKWGLPETQWQEVEPGAGLARGRPFLEIGNLALRHFVHPPAGYHIYDLATEWSTWTGLPFVFAVWIVRRGLPASTRALLALLQKHIGDITAELDSHFETLSRLPDRPDWLTSPDLLRYWRAMGYGLGPREQAGLALFGEHCTRQGLLPGMPGLRWFTG</sequence>
<accession>C7LNL7</accession>
<comment type="pathway">
    <text evidence="1 4">Quinol/quinone metabolism; menaquinone biosynthesis.</text>
</comment>
<dbReference type="EMBL" id="CP001629">
    <property type="protein sequence ID" value="ACU88902.1"/>
    <property type="molecule type" value="Genomic_DNA"/>
</dbReference>
<dbReference type="Proteomes" id="UP000002216">
    <property type="component" value="Chromosome"/>
</dbReference>
<organism evidence="5 6">
    <name type="scientific">Desulfomicrobium baculatum (strain DSM 4028 / VKM B-1378 / X)</name>
    <name type="common">Desulfovibrio baculatus</name>
    <dbReference type="NCBI Taxonomy" id="525897"/>
    <lineage>
        <taxon>Bacteria</taxon>
        <taxon>Pseudomonadati</taxon>
        <taxon>Thermodesulfobacteriota</taxon>
        <taxon>Desulfovibrionia</taxon>
        <taxon>Desulfovibrionales</taxon>
        <taxon>Desulfomicrobiaceae</taxon>
        <taxon>Desulfomicrobium</taxon>
    </lineage>
</organism>
<name>C7LNL7_DESBD</name>
<dbReference type="PANTHER" id="PTHR37690:SF1">
    <property type="entry name" value="CHORISMATE DEHYDRATASE"/>
    <property type="match status" value="1"/>
</dbReference>
<dbReference type="Pfam" id="PF02621">
    <property type="entry name" value="VitK2_biosynth"/>
    <property type="match status" value="1"/>
</dbReference>
<evidence type="ECO:0000256" key="1">
    <source>
        <dbReference type="ARBA" id="ARBA00004863"/>
    </source>
</evidence>
<dbReference type="HOGENOM" id="CLU_059898_0_0_7"/>
<evidence type="ECO:0000256" key="3">
    <source>
        <dbReference type="ARBA" id="ARBA00023239"/>
    </source>
</evidence>
<dbReference type="HAMAP" id="MF_00995">
    <property type="entry name" value="MqnA"/>
    <property type="match status" value="1"/>
</dbReference>
<dbReference type="OrthoDB" id="9810112at2"/>
<keyword evidence="6" id="KW-1185">Reference proteome</keyword>
<comment type="catalytic activity">
    <reaction evidence="4">
        <text>chorismate = 3-[(1-carboxyvinyl)-oxy]benzoate + H2O</text>
        <dbReference type="Rhea" id="RHEA:40051"/>
        <dbReference type="ChEBI" id="CHEBI:15377"/>
        <dbReference type="ChEBI" id="CHEBI:29748"/>
        <dbReference type="ChEBI" id="CHEBI:76981"/>
        <dbReference type="EC" id="4.2.1.151"/>
    </reaction>
</comment>
<evidence type="ECO:0000256" key="2">
    <source>
        <dbReference type="ARBA" id="ARBA00022428"/>
    </source>
</evidence>
<dbReference type="InterPro" id="IPR030868">
    <property type="entry name" value="MqnA"/>
</dbReference>
<evidence type="ECO:0000313" key="6">
    <source>
        <dbReference type="Proteomes" id="UP000002216"/>
    </source>
</evidence>
<dbReference type="GO" id="GO:0016836">
    <property type="term" value="F:hydro-lyase activity"/>
    <property type="evidence" value="ECO:0007669"/>
    <property type="project" value="UniProtKB-UniRule"/>
</dbReference>
<dbReference type="AlphaFoldDB" id="C7LNL7"/>
<dbReference type="UniPathway" id="UPA00079"/>
<dbReference type="eggNOG" id="COG1427">
    <property type="taxonomic scope" value="Bacteria"/>
</dbReference>
<keyword evidence="2 4" id="KW-0474">Menaquinone biosynthesis</keyword>
<evidence type="ECO:0000256" key="4">
    <source>
        <dbReference type="HAMAP-Rule" id="MF_00995"/>
    </source>
</evidence>
<dbReference type="Gene3D" id="3.40.190.10">
    <property type="entry name" value="Periplasmic binding protein-like II"/>
    <property type="match status" value="2"/>
</dbReference>
<dbReference type="CDD" id="cd13634">
    <property type="entry name" value="PBP2_Sco4506"/>
    <property type="match status" value="1"/>
</dbReference>
<dbReference type="EC" id="4.2.1.151" evidence="4"/>